<feature type="signal peptide" evidence="5">
    <location>
        <begin position="1"/>
        <end position="18"/>
    </location>
</feature>
<evidence type="ECO:0000256" key="1">
    <source>
        <dbReference type="ARBA" id="ARBA00004613"/>
    </source>
</evidence>
<evidence type="ECO:0000313" key="8">
    <source>
        <dbReference type="Proteomes" id="UP001153620"/>
    </source>
</evidence>
<dbReference type="PANTHER" id="PTHR11610:SF150">
    <property type="entry name" value="FI01825P-RELATED"/>
    <property type="match status" value="1"/>
</dbReference>
<organism evidence="7 8">
    <name type="scientific">Chironomus riparius</name>
    <dbReference type="NCBI Taxonomy" id="315576"/>
    <lineage>
        <taxon>Eukaryota</taxon>
        <taxon>Metazoa</taxon>
        <taxon>Ecdysozoa</taxon>
        <taxon>Arthropoda</taxon>
        <taxon>Hexapoda</taxon>
        <taxon>Insecta</taxon>
        <taxon>Pterygota</taxon>
        <taxon>Neoptera</taxon>
        <taxon>Endopterygota</taxon>
        <taxon>Diptera</taxon>
        <taxon>Nematocera</taxon>
        <taxon>Chironomoidea</taxon>
        <taxon>Chironomidae</taxon>
        <taxon>Chironominae</taxon>
        <taxon>Chironomus</taxon>
    </lineage>
</organism>
<evidence type="ECO:0000256" key="4">
    <source>
        <dbReference type="RuleBase" id="RU004262"/>
    </source>
</evidence>
<dbReference type="PRINTS" id="PR00821">
    <property type="entry name" value="TAGLIPASE"/>
</dbReference>
<dbReference type="GO" id="GO:0016042">
    <property type="term" value="P:lipid catabolic process"/>
    <property type="evidence" value="ECO:0007669"/>
    <property type="project" value="TreeGrafter"/>
</dbReference>
<reference evidence="7" key="2">
    <citation type="submission" date="2022-10" db="EMBL/GenBank/DDBJ databases">
        <authorList>
            <consortium name="ENA_rothamsted_submissions"/>
            <consortium name="culmorum"/>
            <person name="King R."/>
        </authorList>
    </citation>
    <scope>NUCLEOTIDE SEQUENCE</scope>
</reference>
<comment type="subcellular location">
    <subcellularLocation>
        <location evidence="1">Secreted</location>
    </subcellularLocation>
</comment>
<keyword evidence="8" id="KW-1185">Reference proteome</keyword>
<dbReference type="AlphaFoldDB" id="A0A9N9WZL2"/>
<dbReference type="GO" id="GO:0016298">
    <property type="term" value="F:lipase activity"/>
    <property type="evidence" value="ECO:0007669"/>
    <property type="project" value="InterPro"/>
</dbReference>
<accession>A0A9N9WZL2</accession>
<keyword evidence="5" id="KW-0732">Signal</keyword>
<dbReference type="Proteomes" id="UP001153620">
    <property type="component" value="Chromosome 4"/>
</dbReference>
<feature type="chain" id="PRO_5040370266" description="Lipase domain-containing protein" evidence="5">
    <location>
        <begin position="19"/>
        <end position="650"/>
    </location>
</feature>
<dbReference type="Gene3D" id="3.40.50.1820">
    <property type="entry name" value="alpha/beta hydrolase"/>
    <property type="match status" value="2"/>
</dbReference>
<dbReference type="GO" id="GO:0017171">
    <property type="term" value="F:serine hydrolase activity"/>
    <property type="evidence" value="ECO:0007669"/>
    <property type="project" value="TreeGrafter"/>
</dbReference>
<dbReference type="InterPro" id="IPR000734">
    <property type="entry name" value="TAG_lipase"/>
</dbReference>
<dbReference type="SUPFAM" id="SSF53474">
    <property type="entry name" value="alpha/beta-Hydrolases"/>
    <property type="match status" value="2"/>
</dbReference>
<evidence type="ECO:0000256" key="5">
    <source>
        <dbReference type="SAM" id="SignalP"/>
    </source>
</evidence>
<reference evidence="7" key="1">
    <citation type="submission" date="2022-01" db="EMBL/GenBank/DDBJ databases">
        <authorList>
            <person name="King R."/>
        </authorList>
    </citation>
    <scope>NUCLEOTIDE SEQUENCE</scope>
</reference>
<dbReference type="GO" id="GO:0005615">
    <property type="term" value="C:extracellular space"/>
    <property type="evidence" value="ECO:0007669"/>
    <property type="project" value="TreeGrafter"/>
</dbReference>
<feature type="domain" description="Lipase" evidence="6">
    <location>
        <begin position="46"/>
        <end position="330"/>
    </location>
</feature>
<dbReference type="InterPro" id="IPR029058">
    <property type="entry name" value="AB_hydrolase_fold"/>
</dbReference>
<comment type="similarity">
    <text evidence="2 4">Belongs to the AB hydrolase superfamily. Lipase family.</text>
</comment>
<dbReference type="InterPro" id="IPR013818">
    <property type="entry name" value="Lipase"/>
</dbReference>
<evidence type="ECO:0000313" key="7">
    <source>
        <dbReference type="EMBL" id="CAG9812019.1"/>
    </source>
</evidence>
<name>A0A9N9WZL2_9DIPT</name>
<dbReference type="OrthoDB" id="199913at2759"/>
<keyword evidence="3" id="KW-0964">Secreted</keyword>
<evidence type="ECO:0000256" key="2">
    <source>
        <dbReference type="ARBA" id="ARBA00010701"/>
    </source>
</evidence>
<dbReference type="PANTHER" id="PTHR11610">
    <property type="entry name" value="LIPASE"/>
    <property type="match status" value="1"/>
</dbReference>
<dbReference type="Pfam" id="PF00151">
    <property type="entry name" value="Lipase"/>
    <property type="match status" value="2"/>
</dbReference>
<dbReference type="EMBL" id="OU895880">
    <property type="protein sequence ID" value="CAG9812019.1"/>
    <property type="molecule type" value="Genomic_DNA"/>
</dbReference>
<proteinExistence type="inferred from homology"/>
<feature type="domain" description="Lipase" evidence="6">
    <location>
        <begin position="363"/>
        <end position="647"/>
    </location>
</feature>
<dbReference type="InterPro" id="IPR033906">
    <property type="entry name" value="Lipase_N"/>
</dbReference>
<dbReference type="FunFam" id="3.40.50.1820:FF:000076">
    <property type="entry name" value="phospholipase A1"/>
    <property type="match status" value="2"/>
</dbReference>
<sequence>MKLFLLTVFVALFAGAYSTPIEYNAPRFGIAPDEDGRMHVFDMNAAEVEPEPSFNADTDVIFLLFTRRNRSAGQRITFDMNTVRNSNWVAANGARFIIHGWNSNQNTALNTFIRNSFLDRADHNVVVVDWGAGAQTPNYLTARNRVGATGAAVARLVNAMRTAALTAPARVIIVGHSLGSHVAGHAGKLITGPQVAAIYGTDPAGPLFNVNSPADRLHSTDAVYTEALHTNAGTLGFDEPITHASFYPNWGSTQPGCGIDATGACAHERSNLFYSESVNSNRFVARQCTGYAQITSRNCPGTGTTGVMGGDAGKSLRGVFFLETNSASPFARAYSTPIEYNAPRFGIAPDEDGRMHVFDMNAAEVEPEPSFNADTDVIFLLFTRRNRNAGQRITFDMNTVRNSNWIAGNGARFIIHGWNSNQNTGMNTFIRNSLLDRADHNVVVVDWGAGAQTPNYLTARNRVGAVGAAVARLVNAMRTAALTAPARVIIIGHSLGGHVSGHAGKLITGPQVAAIYATDPAGPLFNINTPTDRLHSTDAVYTEALHTNAGVLGFDQPITHASFYPNWGTTQPGCGTDATGACAHERSNLFYSESVNSNRFVSRQCTGYAQITSRNCPGTGTTASMGGDAGKSLRGVFFLETNAASPFARG</sequence>
<dbReference type="CDD" id="cd00707">
    <property type="entry name" value="Pancreat_lipase_like"/>
    <property type="match status" value="2"/>
</dbReference>
<evidence type="ECO:0000256" key="3">
    <source>
        <dbReference type="ARBA" id="ARBA00022525"/>
    </source>
</evidence>
<evidence type="ECO:0000259" key="6">
    <source>
        <dbReference type="Pfam" id="PF00151"/>
    </source>
</evidence>
<protein>
    <recommendedName>
        <fullName evidence="6">Lipase domain-containing protein</fullName>
    </recommendedName>
</protein>
<gene>
    <name evidence="7" type="ORF">CHIRRI_LOCUS14826</name>
</gene>